<keyword evidence="1" id="KW-0547">Nucleotide-binding</keyword>
<evidence type="ECO:0000256" key="3">
    <source>
        <dbReference type="ARBA" id="ARBA00022806"/>
    </source>
</evidence>
<feature type="domain" description="Helicase ATP-binding" evidence="8">
    <location>
        <begin position="422"/>
        <end position="589"/>
    </location>
</feature>
<dbReference type="PROSITE" id="PS51194">
    <property type="entry name" value="HELICASE_CTER"/>
    <property type="match status" value="1"/>
</dbReference>
<evidence type="ECO:0000256" key="1">
    <source>
        <dbReference type="ARBA" id="ARBA00022741"/>
    </source>
</evidence>
<dbReference type="InterPro" id="IPR001650">
    <property type="entry name" value="Helicase_C-like"/>
</dbReference>
<dbReference type="GO" id="GO:0003724">
    <property type="term" value="F:RNA helicase activity"/>
    <property type="evidence" value="ECO:0007669"/>
    <property type="project" value="TreeGrafter"/>
</dbReference>
<dbReference type="GO" id="GO:0005634">
    <property type="term" value="C:nucleus"/>
    <property type="evidence" value="ECO:0007669"/>
    <property type="project" value="TreeGrafter"/>
</dbReference>
<dbReference type="Pfam" id="PF00270">
    <property type="entry name" value="DEAD"/>
    <property type="match status" value="1"/>
</dbReference>
<evidence type="ECO:0000259" key="8">
    <source>
        <dbReference type="PROSITE" id="PS51192"/>
    </source>
</evidence>
<evidence type="ECO:0000313" key="10">
    <source>
        <dbReference type="EMBL" id="KNC80080.1"/>
    </source>
</evidence>
<dbReference type="Proteomes" id="UP000054560">
    <property type="component" value="Unassembled WGS sequence"/>
</dbReference>
<dbReference type="SMART" id="SM00487">
    <property type="entry name" value="DEXDc"/>
    <property type="match status" value="1"/>
</dbReference>
<dbReference type="InterPro" id="IPR011545">
    <property type="entry name" value="DEAD/DEAH_box_helicase_dom"/>
</dbReference>
<dbReference type="GO" id="GO:0002151">
    <property type="term" value="F:G-quadruplex RNA binding"/>
    <property type="evidence" value="ECO:0007669"/>
    <property type="project" value="TreeGrafter"/>
</dbReference>
<accession>A0A0L0FTF2</accession>
<comment type="similarity">
    <text evidence="6">Belongs to the DExH box helicase family.</text>
</comment>
<dbReference type="RefSeq" id="XP_014153982.1">
    <property type="nucleotide sequence ID" value="XM_014298507.1"/>
</dbReference>
<evidence type="ECO:0000256" key="4">
    <source>
        <dbReference type="ARBA" id="ARBA00022840"/>
    </source>
</evidence>
<organism evidence="10 11">
    <name type="scientific">Sphaeroforma arctica JP610</name>
    <dbReference type="NCBI Taxonomy" id="667725"/>
    <lineage>
        <taxon>Eukaryota</taxon>
        <taxon>Ichthyosporea</taxon>
        <taxon>Ichthyophonida</taxon>
        <taxon>Sphaeroforma</taxon>
    </lineage>
</organism>
<reference evidence="10 11" key="1">
    <citation type="submission" date="2011-02" db="EMBL/GenBank/DDBJ databases">
        <title>The Genome Sequence of Sphaeroforma arctica JP610.</title>
        <authorList>
            <consortium name="The Broad Institute Genome Sequencing Platform"/>
            <person name="Russ C."/>
            <person name="Cuomo C."/>
            <person name="Young S.K."/>
            <person name="Zeng Q."/>
            <person name="Gargeya S."/>
            <person name="Alvarado L."/>
            <person name="Berlin A."/>
            <person name="Chapman S.B."/>
            <person name="Chen Z."/>
            <person name="Freedman E."/>
            <person name="Gellesch M."/>
            <person name="Goldberg J."/>
            <person name="Griggs A."/>
            <person name="Gujja S."/>
            <person name="Heilman E."/>
            <person name="Heiman D."/>
            <person name="Howarth C."/>
            <person name="Mehta T."/>
            <person name="Neiman D."/>
            <person name="Pearson M."/>
            <person name="Roberts A."/>
            <person name="Saif S."/>
            <person name="Shea T."/>
            <person name="Shenoy N."/>
            <person name="Sisk P."/>
            <person name="Stolte C."/>
            <person name="Sykes S."/>
            <person name="White J."/>
            <person name="Yandava C."/>
            <person name="Burger G."/>
            <person name="Gray M.W."/>
            <person name="Holland P.W.H."/>
            <person name="King N."/>
            <person name="Lang F.B.F."/>
            <person name="Roger A.J."/>
            <person name="Ruiz-Trillo I."/>
            <person name="Haas B."/>
            <person name="Nusbaum C."/>
            <person name="Birren B."/>
        </authorList>
    </citation>
    <scope>NUCLEOTIDE SEQUENCE [LARGE SCALE GENOMIC DNA]</scope>
    <source>
        <strain evidence="10 11">JP610</strain>
    </source>
</reference>
<dbReference type="SMART" id="SM00490">
    <property type="entry name" value="HELICc"/>
    <property type="match status" value="1"/>
</dbReference>
<protein>
    <recommendedName>
        <fullName evidence="12">ATP-dependent RNA helicase DHX36</fullName>
    </recommendedName>
</protein>
<keyword evidence="3" id="KW-0347">Helicase</keyword>
<feature type="region of interest" description="Disordered" evidence="7">
    <location>
        <begin position="273"/>
        <end position="312"/>
    </location>
</feature>
<dbReference type="GO" id="GO:0003678">
    <property type="term" value="F:DNA helicase activity"/>
    <property type="evidence" value="ECO:0007669"/>
    <property type="project" value="TreeGrafter"/>
</dbReference>
<dbReference type="Gene3D" id="3.40.50.300">
    <property type="entry name" value="P-loop containing nucleotide triphosphate hydrolases"/>
    <property type="match status" value="2"/>
</dbReference>
<feature type="region of interest" description="Disordered" evidence="7">
    <location>
        <begin position="629"/>
        <end position="649"/>
    </location>
</feature>
<keyword evidence="5" id="KW-0694">RNA-binding</keyword>
<dbReference type="Gene3D" id="1.20.120.1080">
    <property type="match status" value="1"/>
</dbReference>
<gene>
    <name evidence="10" type="ORF">SARC_07550</name>
</gene>
<evidence type="ECO:0000256" key="6">
    <source>
        <dbReference type="ARBA" id="ARBA00060772"/>
    </source>
</evidence>
<evidence type="ECO:0000259" key="9">
    <source>
        <dbReference type="PROSITE" id="PS51194"/>
    </source>
</evidence>
<feature type="domain" description="Helicase C-terminal" evidence="9">
    <location>
        <begin position="701"/>
        <end position="870"/>
    </location>
</feature>
<sequence length="1078" mass="119116">MDEGFQGSGRSKPEATAQAALAACRFYESLGWLVNPKDAKGLQETTNAGKSAMTDSHYPAVKGSALGNLSYLEGDTKEFKDTAKSTFFINYQKKGYGTSDITYEKLYVRALETLACGDYGTIGADMYSGAVMWSPIARRTSHTDRLPLHKSDAPVVNTVCQFHRHTYGILVKATYALSPEFVAKLETVLSQAEQRDGTSKLSESNRVALQRIIEKKTIVGVHNNKKTAAQEAAVQGCMALDIAGDLNYVILRSGHADKPYTREDAARIQNGLPPIKKSSSASAGQTLQPLHYRLPGDHRKGEEPCKKKHDLPPEKMSLTQKHIDDIYIVMDQLKDAERYGLLKSRIEDLRPAHSPDMHLLDTARVYDHPVEGSELNRSNELKKNLDTYYHYGLPLQRSWGTTGDLIKTRQNLPIHAMREEILDVVNNNQVVVLQGETGCGKSTQVPQYLLEDMISRNLGPRAEIVVTQPRRISAISLAERVAAERAERLGVSTGYKIRLENKPPTVDGSILFCTTGVFLRMLADPASKTVTHLVIDEIHERDLQSDYLITALRDLLPKRPDLRVILMSATLQAKLFADYFNSHHLQEGVKIGQGKPAPIISVPGRTFPVTRYSAEDVLAMTGYNPVPDIEAAKPGNKNRKGGGGGGGIKPEKLLMKAPVRSSALATFPEKGIKVSSDLDRKIQERLAALRTGLLPMHMIAATIQHICNHEPEGAILCFLPGWDEIKTISNLLEMVLPRSDGFRILPLHSRLSSADQREIFSLARPGIRKIVLSTNIAETSVTINDCVYVVDSGRHKEMSYDPEMGINALQMSWVSRAACNQRAGRAGRVRPGKYYSMVPKAMEEHLMPQTVPEIKRAPLDDIILNIKHLRLASGDVRSVLSKALESPTDMAIEDSLDSLVDLGALSRHITPGAHPDDPPTKTEELTPLGEALVKLPLDAKLGKMLVYAVLLRCADPILTVAAAMSAPSPWLIVPEHQRNKRDQLRLSLADDWQSDHVALINAFNGYEAALRHGDDANYCAAHYLNRSNMRTIAMLKRRFANVLERVGVLPPSLNERAECYVGVLSCLGKLMWFVVGKV</sequence>
<dbReference type="CDD" id="cd18791">
    <property type="entry name" value="SF2_C_RHA"/>
    <property type="match status" value="1"/>
</dbReference>
<name>A0A0L0FTF2_9EUKA</name>
<dbReference type="FunFam" id="3.40.50.300:FF:000526">
    <property type="entry name" value="DExH-box ATP-dependent RNA helicase DExH3"/>
    <property type="match status" value="1"/>
</dbReference>
<evidence type="ECO:0000313" key="11">
    <source>
        <dbReference type="Proteomes" id="UP000054560"/>
    </source>
</evidence>
<dbReference type="GO" id="GO:0005737">
    <property type="term" value="C:cytoplasm"/>
    <property type="evidence" value="ECO:0007669"/>
    <property type="project" value="TreeGrafter"/>
</dbReference>
<dbReference type="InterPro" id="IPR027417">
    <property type="entry name" value="P-loop_NTPase"/>
</dbReference>
<dbReference type="Pfam" id="PF00271">
    <property type="entry name" value="Helicase_C"/>
    <property type="match status" value="1"/>
</dbReference>
<dbReference type="GO" id="GO:0005524">
    <property type="term" value="F:ATP binding"/>
    <property type="evidence" value="ECO:0007669"/>
    <property type="project" value="UniProtKB-KW"/>
</dbReference>
<keyword evidence="4" id="KW-0067">ATP-binding</keyword>
<keyword evidence="11" id="KW-1185">Reference proteome</keyword>
<feature type="compositionally biased region" description="Basic and acidic residues" evidence="7">
    <location>
        <begin position="294"/>
        <end position="312"/>
    </location>
</feature>
<evidence type="ECO:0000256" key="7">
    <source>
        <dbReference type="SAM" id="MobiDB-lite"/>
    </source>
</evidence>
<dbReference type="GO" id="GO:0016787">
    <property type="term" value="F:hydrolase activity"/>
    <property type="evidence" value="ECO:0007669"/>
    <property type="project" value="UniProtKB-KW"/>
</dbReference>
<dbReference type="SMART" id="SM00847">
    <property type="entry name" value="HA2"/>
    <property type="match status" value="1"/>
</dbReference>
<evidence type="ECO:0000256" key="2">
    <source>
        <dbReference type="ARBA" id="ARBA00022801"/>
    </source>
</evidence>
<dbReference type="Pfam" id="PF21010">
    <property type="entry name" value="HA2_C"/>
    <property type="match status" value="1"/>
</dbReference>
<dbReference type="OrthoDB" id="5600252at2759"/>
<dbReference type="GeneID" id="25908054"/>
<dbReference type="eggNOG" id="KOG0920">
    <property type="taxonomic scope" value="Eukaryota"/>
</dbReference>
<dbReference type="InterPro" id="IPR007502">
    <property type="entry name" value="Helicase-assoc_dom"/>
</dbReference>
<dbReference type="InterPro" id="IPR014001">
    <property type="entry name" value="Helicase_ATP-bd"/>
</dbReference>
<dbReference type="AlphaFoldDB" id="A0A0L0FTF2"/>
<dbReference type="SUPFAM" id="SSF52540">
    <property type="entry name" value="P-loop containing nucleoside triphosphate hydrolases"/>
    <property type="match status" value="1"/>
</dbReference>
<feature type="compositionally biased region" description="Polar residues" evidence="7">
    <location>
        <begin position="277"/>
        <end position="288"/>
    </location>
</feature>
<keyword evidence="2" id="KW-0378">Hydrolase</keyword>
<evidence type="ECO:0000256" key="5">
    <source>
        <dbReference type="ARBA" id="ARBA00022884"/>
    </source>
</evidence>
<dbReference type="EMBL" id="KQ242202">
    <property type="protein sequence ID" value="KNC80080.1"/>
    <property type="molecule type" value="Genomic_DNA"/>
</dbReference>
<dbReference type="STRING" id="667725.A0A0L0FTF2"/>
<dbReference type="PROSITE" id="PS51192">
    <property type="entry name" value="HELICASE_ATP_BIND_1"/>
    <property type="match status" value="1"/>
</dbReference>
<dbReference type="PANTHER" id="PTHR18934">
    <property type="entry name" value="ATP-DEPENDENT RNA HELICASE"/>
    <property type="match status" value="1"/>
</dbReference>
<dbReference type="PANTHER" id="PTHR18934:SF257">
    <property type="entry name" value="ATP-DEPENDENT RNA HELICASE DHX30"/>
    <property type="match status" value="1"/>
</dbReference>
<evidence type="ECO:0008006" key="12">
    <source>
        <dbReference type="Google" id="ProtNLM"/>
    </source>
</evidence>
<proteinExistence type="inferred from homology"/>
<dbReference type="CDD" id="cd17917">
    <property type="entry name" value="DEXHc_RHA-like"/>
    <property type="match status" value="1"/>
</dbReference>